<evidence type="ECO:0000256" key="2">
    <source>
        <dbReference type="ARBA" id="ARBA00022679"/>
    </source>
</evidence>
<dbReference type="PANTHER" id="PTHR36174:SF1">
    <property type="entry name" value="LIPID II:GLYCINE GLYCYLTRANSFERASE"/>
    <property type="match status" value="1"/>
</dbReference>
<evidence type="ECO:0008006" key="9">
    <source>
        <dbReference type="Google" id="ProtNLM"/>
    </source>
</evidence>
<dbReference type="GO" id="GO:0016755">
    <property type="term" value="F:aminoacyltransferase activity"/>
    <property type="evidence" value="ECO:0007669"/>
    <property type="project" value="InterPro"/>
</dbReference>
<accession>A0A1F6N3X1</accession>
<evidence type="ECO:0000256" key="4">
    <source>
        <dbReference type="ARBA" id="ARBA00022984"/>
    </source>
</evidence>
<dbReference type="GO" id="GO:0008360">
    <property type="term" value="P:regulation of cell shape"/>
    <property type="evidence" value="ECO:0007669"/>
    <property type="project" value="UniProtKB-KW"/>
</dbReference>
<dbReference type="Pfam" id="PF02388">
    <property type="entry name" value="FemAB"/>
    <property type="match status" value="2"/>
</dbReference>
<keyword evidence="5" id="KW-0012">Acyltransferase</keyword>
<dbReference type="PANTHER" id="PTHR36174">
    <property type="entry name" value="LIPID II:GLYCINE GLYCYLTRANSFERASE"/>
    <property type="match status" value="1"/>
</dbReference>
<evidence type="ECO:0000256" key="1">
    <source>
        <dbReference type="ARBA" id="ARBA00009943"/>
    </source>
</evidence>
<dbReference type="GO" id="GO:0009252">
    <property type="term" value="P:peptidoglycan biosynthetic process"/>
    <property type="evidence" value="ECO:0007669"/>
    <property type="project" value="UniProtKB-KW"/>
</dbReference>
<dbReference type="Proteomes" id="UP000177040">
    <property type="component" value="Unassembled WGS sequence"/>
</dbReference>
<evidence type="ECO:0000256" key="6">
    <source>
        <dbReference type="ARBA" id="ARBA00023316"/>
    </source>
</evidence>
<gene>
    <name evidence="7" type="ORF">A2983_04305</name>
</gene>
<keyword evidence="2" id="KW-0808">Transferase</keyword>
<dbReference type="GO" id="GO:0071555">
    <property type="term" value="P:cell wall organization"/>
    <property type="evidence" value="ECO:0007669"/>
    <property type="project" value="UniProtKB-KW"/>
</dbReference>
<evidence type="ECO:0000256" key="3">
    <source>
        <dbReference type="ARBA" id="ARBA00022960"/>
    </source>
</evidence>
<dbReference type="AlphaFoldDB" id="A0A1F6N3X1"/>
<protein>
    <recommendedName>
        <fullName evidence="9">BioF2-like acetyltransferase domain-containing protein</fullName>
    </recommendedName>
</protein>
<dbReference type="InterPro" id="IPR050644">
    <property type="entry name" value="PG_Glycine_Bridge_Synth"/>
</dbReference>
<sequence>MSIIEIFDKPEWPCSKSFLQSWEWGEFQASVGNTPRRFLVNDKPVQIFVHRLLVGVFWYIPQADLAVTDYELLVEFVKKENKIVFIRIESLSALPTLSSQAKVVKHRQPEHSLILDLNKKEEDLLTQMHSKTRYNIRLAEKKNLIISWEKNAIVFNQLLTETSRRDKFGAHNNDYYEKMLTCNLTEQVTVYLDDEPLASAIFIEYGETYTYLHGASANAHRETMAPYLLQWSAILRAQEKGFKIYDFWGVAPENAEADHPWSGITRFKSGFGGTRLTHGQAFELPIRKLPYKIFLFLKIFLNILKNSK</sequence>
<dbReference type="Gene3D" id="3.40.630.30">
    <property type="match status" value="1"/>
</dbReference>
<keyword evidence="3" id="KW-0133">Cell shape</keyword>
<evidence type="ECO:0000313" key="8">
    <source>
        <dbReference type="Proteomes" id="UP000177040"/>
    </source>
</evidence>
<dbReference type="SUPFAM" id="SSF55729">
    <property type="entry name" value="Acyl-CoA N-acyltransferases (Nat)"/>
    <property type="match status" value="2"/>
</dbReference>
<dbReference type="PROSITE" id="PS51191">
    <property type="entry name" value="FEMABX"/>
    <property type="match status" value="1"/>
</dbReference>
<proteinExistence type="inferred from homology"/>
<name>A0A1F6N3X1_9BACT</name>
<keyword evidence="4" id="KW-0573">Peptidoglycan synthesis</keyword>
<dbReference type="InterPro" id="IPR016181">
    <property type="entry name" value="Acyl_CoA_acyltransferase"/>
</dbReference>
<comment type="caution">
    <text evidence="7">The sequence shown here is derived from an EMBL/GenBank/DDBJ whole genome shotgun (WGS) entry which is preliminary data.</text>
</comment>
<evidence type="ECO:0000313" key="7">
    <source>
        <dbReference type="EMBL" id="OGH78695.1"/>
    </source>
</evidence>
<dbReference type="InterPro" id="IPR003447">
    <property type="entry name" value="FEMABX"/>
</dbReference>
<keyword evidence="6" id="KW-0961">Cell wall biogenesis/degradation</keyword>
<evidence type="ECO:0000256" key="5">
    <source>
        <dbReference type="ARBA" id="ARBA00023315"/>
    </source>
</evidence>
<dbReference type="EMBL" id="MFQH01000003">
    <property type="protein sequence ID" value="OGH78695.1"/>
    <property type="molecule type" value="Genomic_DNA"/>
</dbReference>
<comment type="similarity">
    <text evidence="1">Belongs to the FemABX family.</text>
</comment>
<organism evidence="7 8">
    <name type="scientific">Candidatus Magasanikbacteria bacterium RIFCSPLOWO2_01_FULL_40_15</name>
    <dbReference type="NCBI Taxonomy" id="1798686"/>
    <lineage>
        <taxon>Bacteria</taxon>
        <taxon>Candidatus Magasanikiibacteriota</taxon>
    </lineage>
</organism>
<reference evidence="7 8" key="1">
    <citation type="journal article" date="2016" name="Nat. Commun.">
        <title>Thousands of microbial genomes shed light on interconnected biogeochemical processes in an aquifer system.</title>
        <authorList>
            <person name="Anantharaman K."/>
            <person name="Brown C.T."/>
            <person name="Hug L.A."/>
            <person name="Sharon I."/>
            <person name="Castelle C.J."/>
            <person name="Probst A.J."/>
            <person name="Thomas B.C."/>
            <person name="Singh A."/>
            <person name="Wilkins M.J."/>
            <person name="Karaoz U."/>
            <person name="Brodie E.L."/>
            <person name="Williams K.H."/>
            <person name="Hubbard S.S."/>
            <person name="Banfield J.F."/>
        </authorList>
    </citation>
    <scope>NUCLEOTIDE SEQUENCE [LARGE SCALE GENOMIC DNA]</scope>
</reference>